<dbReference type="Pfam" id="PF08486">
    <property type="entry name" value="SpoIID"/>
    <property type="match status" value="1"/>
</dbReference>
<sequence>MKKICLLLSAILILMMLPGANFWDTDAASDSNIKIGLYFKTTAQSQIDISSNKGVSFFAFDSINNKEYPVYSSAEGEAITIRKDGYFTNSGLKYTAIVDGANTEGATSGPFHIKIGNSSSTYKDALSIAQGYTKKGTASYPVYTDSGWNVWTGFYISRADAEKAIAAVKAKLGDSSYAVIEKADTRIYGVSGTGEVRFMYASEKNLLRGKSLSSETPNPINIGSDKLNSYRGQVEFYRKTDSDMTIINVLPFEEYLYGVVPNEMQASSNPEALKAQAIAARTYSYKMINKHAAYGFNLCTTTDCHVYKGYASESTATNKAVDDTKNMVVTYNGSLAETLYFSSSGGRTEAAVNVWGTDFPYLQSVEDKYESGQSYKYNWSVTYTVDEISKKLESYGVGRVTSIEITKCSEAGRPVELVIKGTSKPEGVVITKDRCRTFLGLYSQWYTINNNGDGTADVNVYIKNQNMTKQINQLKVITASGETKGLSSGKVTIVGANGIKTSSSESPTTASTGFTFVGKGWGHAVGMSQEGAKGYADAGRTYDWILQHYYSGTKIELKK</sequence>
<dbReference type="PANTHER" id="PTHR30032:SF4">
    <property type="entry name" value="AMIDASE ENHANCER"/>
    <property type="match status" value="1"/>
</dbReference>
<comment type="caution">
    <text evidence="3">The sequence shown here is derived from an EMBL/GenBank/DDBJ whole genome shotgun (WGS) entry which is preliminary data.</text>
</comment>
<dbReference type="InterPro" id="IPR013486">
    <property type="entry name" value="SpoIID/LytB"/>
</dbReference>
<dbReference type="InterPro" id="IPR013693">
    <property type="entry name" value="SpoIID/LytB_N"/>
</dbReference>
<feature type="signal peptide" evidence="1">
    <location>
        <begin position="1"/>
        <end position="23"/>
    </location>
</feature>
<proteinExistence type="predicted"/>
<dbReference type="EMBL" id="QKMR01000014">
    <property type="protein sequence ID" value="PYG87012.1"/>
    <property type="molecule type" value="Genomic_DNA"/>
</dbReference>
<dbReference type="OrthoDB" id="9794671at2"/>
<dbReference type="GO" id="GO:0030288">
    <property type="term" value="C:outer membrane-bounded periplasmic space"/>
    <property type="evidence" value="ECO:0007669"/>
    <property type="project" value="TreeGrafter"/>
</dbReference>
<dbReference type="AlphaFoldDB" id="A0A318XM39"/>
<dbReference type="GO" id="GO:0030435">
    <property type="term" value="P:sporulation resulting in formation of a cellular spore"/>
    <property type="evidence" value="ECO:0007669"/>
    <property type="project" value="InterPro"/>
</dbReference>
<gene>
    <name evidence="3" type="ORF">LY28_02392</name>
</gene>
<evidence type="ECO:0000259" key="2">
    <source>
        <dbReference type="Pfam" id="PF08486"/>
    </source>
</evidence>
<evidence type="ECO:0000313" key="3">
    <source>
        <dbReference type="EMBL" id="PYG87012.1"/>
    </source>
</evidence>
<dbReference type="InterPro" id="IPR051922">
    <property type="entry name" value="Bact_Sporulation_Assoc"/>
</dbReference>
<name>A0A318XM39_9FIRM</name>
<feature type="chain" id="PRO_5016442212" evidence="1">
    <location>
        <begin position="24"/>
        <end position="559"/>
    </location>
</feature>
<dbReference type="NCBIfam" id="TIGR02669">
    <property type="entry name" value="SpoIID_LytB"/>
    <property type="match status" value="1"/>
</dbReference>
<dbReference type="Proteomes" id="UP000248132">
    <property type="component" value="Unassembled WGS sequence"/>
</dbReference>
<evidence type="ECO:0000256" key="1">
    <source>
        <dbReference type="SAM" id="SignalP"/>
    </source>
</evidence>
<keyword evidence="4" id="KW-1185">Reference proteome</keyword>
<organism evidence="3 4">
    <name type="scientific">Ruminiclostridium sufflavum DSM 19573</name>
    <dbReference type="NCBI Taxonomy" id="1121337"/>
    <lineage>
        <taxon>Bacteria</taxon>
        <taxon>Bacillati</taxon>
        <taxon>Bacillota</taxon>
        <taxon>Clostridia</taxon>
        <taxon>Eubacteriales</taxon>
        <taxon>Oscillospiraceae</taxon>
        <taxon>Ruminiclostridium</taxon>
    </lineage>
</organism>
<accession>A0A318XM39</accession>
<dbReference type="PANTHER" id="PTHR30032">
    <property type="entry name" value="N-ACETYLMURAMOYL-L-ALANINE AMIDASE-RELATED"/>
    <property type="match status" value="1"/>
</dbReference>
<feature type="domain" description="Sporulation stage II protein D amidase enhancer LytB N-terminal" evidence="2">
    <location>
        <begin position="241"/>
        <end position="331"/>
    </location>
</feature>
<keyword evidence="1" id="KW-0732">Signal</keyword>
<dbReference type="RefSeq" id="WP_110462414.1">
    <property type="nucleotide sequence ID" value="NZ_QKMR01000014.1"/>
</dbReference>
<reference evidence="3 4" key="1">
    <citation type="submission" date="2018-06" db="EMBL/GenBank/DDBJ databases">
        <title>Genomic Encyclopedia of Type Strains, Phase I: the one thousand microbial genomes (KMG-I) project.</title>
        <authorList>
            <person name="Kyrpides N."/>
        </authorList>
    </citation>
    <scope>NUCLEOTIDE SEQUENCE [LARGE SCALE GENOMIC DNA]</scope>
    <source>
        <strain evidence="3 4">DSM 19573</strain>
    </source>
</reference>
<evidence type="ECO:0000313" key="4">
    <source>
        <dbReference type="Proteomes" id="UP000248132"/>
    </source>
</evidence>
<protein>
    <submittedName>
        <fullName evidence="3">Stage II sporulation protein D</fullName>
    </submittedName>
</protein>